<dbReference type="AlphaFoldDB" id="A0A6G7YHQ4"/>
<keyword evidence="1" id="KW-0540">Nuclease</keyword>
<sequence length="343" mass="37313">MVPTLHSILSCVEFYSSHPTPTTAWRLAVLMGANSRTYKFALGQALLEQARAGRAEVTLPELARPYALALATRAVAMPQAPASGELGQRDFLYIARQESEATLRDGHPTERLIDAATRTMPGMVMEKFHNLAGGTQLPTRFYEIRGRGPRRKVILTPAMLGLVGGDDGPALDGELEARWRIVESSFAAGVGRSLITEGVAVDLASGTVIDKLRRRSLAGVREALGGFQHNRCQICDELLAPDTAVAVDHVFPFSLMSRGVPLGWADLDLDSIWNLAPAHATCNGAKSNRPPTPEEVARLGQRNAAIMRSPHPLKRTLELTLQARGYAGRPYDWPLFLKHVLAA</sequence>
<dbReference type="KEGG" id="npi:G7071_12740"/>
<dbReference type="InterPro" id="IPR003615">
    <property type="entry name" value="HNH_nuc"/>
</dbReference>
<name>A0A6G7YHQ4_9ACTN</name>
<accession>A0A6G7YHQ4</accession>
<dbReference type="CDD" id="cd00085">
    <property type="entry name" value="HNHc"/>
    <property type="match status" value="1"/>
</dbReference>
<organism evidence="1 2">
    <name type="scientific">Nocardioides piscis</name>
    <dbReference type="NCBI Taxonomy" id="2714938"/>
    <lineage>
        <taxon>Bacteria</taxon>
        <taxon>Bacillati</taxon>
        <taxon>Actinomycetota</taxon>
        <taxon>Actinomycetes</taxon>
        <taxon>Propionibacteriales</taxon>
        <taxon>Nocardioidaceae</taxon>
        <taxon>Nocardioides</taxon>
    </lineage>
</organism>
<keyword evidence="2" id="KW-1185">Reference proteome</keyword>
<evidence type="ECO:0000313" key="1">
    <source>
        <dbReference type="EMBL" id="QIK76168.1"/>
    </source>
</evidence>
<evidence type="ECO:0000313" key="2">
    <source>
        <dbReference type="Proteomes" id="UP000502035"/>
    </source>
</evidence>
<protein>
    <submittedName>
        <fullName evidence="1">HNH endonuclease</fullName>
    </submittedName>
</protein>
<dbReference type="GO" id="GO:0004519">
    <property type="term" value="F:endonuclease activity"/>
    <property type="evidence" value="ECO:0007669"/>
    <property type="project" value="UniProtKB-KW"/>
</dbReference>
<proteinExistence type="predicted"/>
<dbReference type="EMBL" id="CP049866">
    <property type="protein sequence ID" value="QIK76168.1"/>
    <property type="molecule type" value="Genomic_DNA"/>
</dbReference>
<keyword evidence="1" id="KW-0378">Hydrolase</keyword>
<dbReference type="Proteomes" id="UP000502035">
    <property type="component" value="Chromosome"/>
</dbReference>
<keyword evidence="1" id="KW-0255">Endonuclease</keyword>
<gene>
    <name evidence="1" type="ORF">G7071_12740</name>
</gene>
<dbReference type="Gene3D" id="1.10.30.50">
    <property type="match status" value="1"/>
</dbReference>
<reference evidence="1 2" key="1">
    <citation type="submission" date="2020-03" db="EMBL/GenBank/DDBJ databases">
        <title>Nocardioides sp. nov., isolated from fish.</title>
        <authorList>
            <person name="Hyun D.-W."/>
            <person name="Bae J.-W."/>
        </authorList>
    </citation>
    <scope>NUCLEOTIDE SEQUENCE [LARGE SCALE GENOMIC DNA]</scope>
    <source>
        <strain evidence="1 2">HDW12A</strain>
    </source>
</reference>